<dbReference type="PROSITE" id="PS00720">
    <property type="entry name" value="RASGEF"/>
    <property type="match status" value="1"/>
</dbReference>
<dbReference type="InterPro" id="IPR023578">
    <property type="entry name" value="Ras_GEF_dom_sf"/>
</dbReference>
<dbReference type="SUPFAM" id="SSF48366">
    <property type="entry name" value="Ras GEF"/>
    <property type="match status" value="1"/>
</dbReference>
<comment type="caution">
    <text evidence="5">The sequence shown here is derived from an EMBL/GenBank/DDBJ whole genome shotgun (WGS) entry which is preliminary data.</text>
</comment>
<evidence type="ECO:0000313" key="5">
    <source>
        <dbReference type="EMBL" id="KII74394.1"/>
    </source>
</evidence>
<evidence type="ECO:0000259" key="4">
    <source>
        <dbReference type="PROSITE" id="PS50212"/>
    </source>
</evidence>
<sequence>MIERPSPIREYPGICYRTKKNENGDSIDILAYGTLEKIMDYICFELADHGAKDITAISVLFATYPAFTDSSTLLNLLKERYTQFSDQEDPRSDRICTHILNIFLYWIKNDIRFSFISSLNDLRSTEMAVLEEFFRESDWKKLGMKFFKSHMSKSDDESCSQEKVKKSSSFTKLFIETKRQRSLTDFLPREIAETFTKYDAVLLKQLNVSDCLGALWGKRSKKKKKFLSTVTPTVDQFNMVSNIVVTSITRRIRDKVERKSSTHVIEHWIGVCEELKRLRNFTSLQAICSSLNSFEVYNLKKEWSLVSKQLLEKFEEHQKFLSSDENYRAMREYLKTEGSSVTTEFTPKKTFLRMRPQKSTVPCGTIPYLGMFLADLIAIDEMFPTYNANGLLNFDKKRKEFVLLGQLMFYQSTLKFYQLQYNTSFLEWAQNLLTTIEPLSTRQTQFFDTLAPPKYQNQEVPISLSPKRTVRYETRSLCDVRVTSKDENDDTALFGDESNKPNTCMVSLFMDGRFLAPIQLLINNHTIADQLVANALKTFNHIFEKGSTFELFQFVHDEYFLILPKSVVKFSIKKTRWIHLFIVDSTISKTIKKNERDYVILLKNLFAPRK</sequence>
<dbReference type="EMBL" id="JWZT01000435">
    <property type="protein sequence ID" value="KII74394.1"/>
    <property type="molecule type" value="Genomic_DNA"/>
</dbReference>
<dbReference type="PANTHER" id="PTHR23113">
    <property type="entry name" value="GUANINE NUCLEOTIDE EXCHANGE FACTOR"/>
    <property type="match status" value="1"/>
</dbReference>
<feature type="domain" description="N-terminal Ras-GEF" evidence="4">
    <location>
        <begin position="26"/>
        <end position="158"/>
    </location>
</feature>
<evidence type="ECO:0000259" key="3">
    <source>
        <dbReference type="PROSITE" id="PS50009"/>
    </source>
</evidence>
<dbReference type="SMART" id="SM00147">
    <property type="entry name" value="RasGEF"/>
    <property type="match status" value="1"/>
</dbReference>
<dbReference type="InterPro" id="IPR000651">
    <property type="entry name" value="Ras-like_Gua-exchang_fac_N"/>
</dbReference>
<dbReference type="PROSITE" id="PS50009">
    <property type="entry name" value="RASGEF_CAT"/>
    <property type="match status" value="1"/>
</dbReference>
<dbReference type="OrthoDB" id="26687at2759"/>
<evidence type="ECO:0000313" key="6">
    <source>
        <dbReference type="Proteomes" id="UP000031668"/>
    </source>
</evidence>
<dbReference type="Pfam" id="PF00617">
    <property type="entry name" value="RasGEF"/>
    <property type="match status" value="1"/>
</dbReference>
<dbReference type="PROSITE" id="PS50212">
    <property type="entry name" value="RASGEF_NTER"/>
    <property type="match status" value="1"/>
</dbReference>
<dbReference type="GO" id="GO:0007265">
    <property type="term" value="P:Ras protein signal transduction"/>
    <property type="evidence" value="ECO:0007669"/>
    <property type="project" value="TreeGrafter"/>
</dbReference>
<dbReference type="GO" id="GO:0005886">
    <property type="term" value="C:plasma membrane"/>
    <property type="evidence" value="ECO:0007669"/>
    <property type="project" value="TreeGrafter"/>
</dbReference>
<keyword evidence="6" id="KW-1185">Reference proteome</keyword>
<dbReference type="AlphaFoldDB" id="A0A0C2J9A1"/>
<feature type="domain" description="Ras-GEF" evidence="3">
    <location>
        <begin position="187"/>
        <end position="444"/>
    </location>
</feature>
<proteinExistence type="predicted"/>
<dbReference type="InterPro" id="IPR008937">
    <property type="entry name" value="Ras-like_GEF"/>
</dbReference>
<dbReference type="PANTHER" id="PTHR23113:SF312">
    <property type="entry name" value="RAL GUANINE NUCLEOTIDE DISSOCIATION STIMULATOR-LIKE, ISOFORM E"/>
    <property type="match status" value="1"/>
</dbReference>
<reference evidence="5 6" key="1">
    <citation type="journal article" date="2014" name="Genome Biol. Evol.">
        <title>The genome of the myxosporean Thelohanellus kitauei shows adaptations to nutrient acquisition within its fish host.</title>
        <authorList>
            <person name="Yang Y."/>
            <person name="Xiong J."/>
            <person name="Zhou Z."/>
            <person name="Huo F."/>
            <person name="Miao W."/>
            <person name="Ran C."/>
            <person name="Liu Y."/>
            <person name="Zhang J."/>
            <person name="Feng J."/>
            <person name="Wang M."/>
            <person name="Wang M."/>
            <person name="Wang L."/>
            <person name="Yao B."/>
        </authorList>
    </citation>
    <scope>NUCLEOTIDE SEQUENCE [LARGE SCALE GENOMIC DNA]</scope>
    <source>
        <strain evidence="5">Wuqing</strain>
    </source>
</reference>
<dbReference type="InterPro" id="IPR019804">
    <property type="entry name" value="Ras_G-nucl-exch_fac_CS"/>
</dbReference>
<evidence type="ECO:0000256" key="2">
    <source>
        <dbReference type="PROSITE-ProRule" id="PRU00168"/>
    </source>
</evidence>
<dbReference type="Gene3D" id="1.10.840.10">
    <property type="entry name" value="Ras guanine-nucleotide exchange factors catalytic domain"/>
    <property type="match status" value="1"/>
</dbReference>
<dbReference type="InterPro" id="IPR001895">
    <property type="entry name" value="RASGEF_cat_dom"/>
</dbReference>
<dbReference type="InterPro" id="IPR036964">
    <property type="entry name" value="RASGEF_cat_dom_sf"/>
</dbReference>
<accession>A0A0C2J9A1</accession>
<dbReference type="Gene3D" id="1.20.870.10">
    <property type="entry name" value="Son of sevenless (SoS) protein Chain: S domain 1"/>
    <property type="match status" value="1"/>
</dbReference>
<dbReference type="GO" id="GO:0005085">
    <property type="term" value="F:guanyl-nucleotide exchange factor activity"/>
    <property type="evidence" value="ECO:0007669"/>
    <property type="project" value="UniProtKB-KW"/>
</dbReference>
<keyword evidence="1 2" id="KW-0344">Guanine-nucleotide releasing factor</keyword>
<name>A0A0C2J9A1_THEKT</name>
<dbReference type="Pfam" id="PF00618">
    <property type="entry name" value="RasGEF_N"/>
    <property type="match status" value="1"/>
</dbReference>
<organism evidence="5 6">
    <name type="scientific">Thelohanellus kitauei</name>
    <name type="common">Myxosporean</name>
    <dbReference type="NCBI Taxonomy" id="669202"/>
    <lineage>
        <taxon>Eukaryota</taxon>
        <taxon>Metazoa</taxon>
        <taxon>Cnidaria</taxon>
        <taxon>Myxozoa</taxon>
        <taxon>Myxosporea</taxon>
        <taxon>Bivalvulida</taxon>
        <taxon>Platysporina</taxon>
        <taxon>Myxobolidae</taxon>
        <taxon>Thelohanellus</taxon>
    </lineage>
</organism>
<gene>
    <name evidence="5" type="ORF">RF11_13316</name>
</gene>
<evidence type="ECO:0000256" key="1">
    <source>
        <dbReference type="ARBA" id="ARBA00022658"/>
    </source>
</evidence>
<protein>
    <submittedName>
        <fullName evidence="5">Ral guanine nucleotide dissociation stimulator-like 1</fullName>
    </submittedName>
</protein>
<dbReference type="Proteomes" id="UP000031668">
    <property type="component" value="Unassembled WGS sequence"/>
</dbReference>